<evidence type="ECO:0000313" key="3">
    <source>
        <dbReference type="Proteomes" id="UP001189429"/>
    </source>
</evidence>
<sequence length="156" mass="16556">MATEEAQIEQERNEAAAAALHKGSGRGSNQGVKWGTPFKQTARHHSRRGARTAGPFGQCPCAALAIRQRGTIIGQFAVHQQAATSGRTRRGGEANGPNERERREERGGTGAGVGLVGRRPQGRRIGAQSRKHGAIERTYSSIGDTSKPVLPVSLAL</sequence>
<feature type="compositionally biased region" description="Basic and acidic residues" evidence="1">
    <location>
        <begin position="98"/>
        <end position="107"/>
    </location>
</feature>
<name>A0ABN9W9X1_9DINO</name>
<comment type="caution">
    <text evidence="2">The sequence shown here is derived from an EMBL/GenBank/DDBJ whole genome shotgun (WGS) entry which is preliminary data.</text>
</comment>
<dbReference type="Proteomes" id="UP001189429">
    <property type="component" value="Unassembled WGS sequence"/>
</dbReference>
<protein>
    <submittedName>
        <fullName evidence="2">Uncharacterized protein</fullName>
    </submittedName>
</protein>
<feature type="region of interest" description="Disordered" evidence="1">
    <location>
        <begin position="78"/>
        <end position="144"/>
    </location>
</feature>
<proteinExistence type="predicted"/>
<evidence type="ECO:0000256" key="1">
    <source>
        <dbReference type="SAM" id="MobiDB-lite"/>
    </source>
</evidence>
<accession>A0ABN9W9X1</accession>
<reference evidence="2" key="1">
    <citation type="submission" date="2023-10" db="EMBL/GenBank/DDBJ databases">
        <authorList>
            <person name="Chen Y."/>
            <person name="Shah S."/>
            <person name="Dougan E. K."/>
            <person name="Thang M."/>
            <person name="Chan C."/>
        </authorList>
    </citation>
    <scope>NUCLEOTIDE SEQUENCE [LARGE SCALE GENOMIC DNA]</scope>
</reference>
<gene>
    <name evidence="2" type="ORF">PCOR1329_LOCUS64426</name>
</gene>
<dbReference type="EMBL" id="CAUYUJ010018213">
    <property type="protein sequence ID" value="CAK0881645.1"/>
    <property type="molecule type" value="Genomic_DNA"/>
</dbReference>
<feature type="region of interest" description="Disordered" evidence="1">
    <location>
        <begin position="1"/>
        <end position="40"/>
    </location>
</feature>
<evidence type="ECO:0000313" key="2">
    <source>
        <dbReference type="EMBL" id="CAK0881645.1"/>
    </source>
</evidence>
<keyword evidence="3" id="KW-1185">Reference proteome</keyword>
<organism evidence="2 3">
    <name type="scientific">Prorocentrum cordatum</name>
    <dbReference type="NCBI Taxonomy" id="2364126"/>
    <lineage>
        <taxon>Eukaryota</taxon>
        <taxon>Sar</taxon>
        <taxon>Alveolata</taxon>
        <taxon>Dinophyceae</taxon>
        <taxon>Prorocentrales</taxon>
        <taxon>Prorocentraceae</taxon>
        <taxon>Prorocentrum</taxon>
    </lineage>
</organism>